<gene>
    <name evidence="1" type="ORF">FPZ49_28720</name>
</gene>
<protein>
    <submittedName>
        <fullName evidence="1">Uncharacterized protein</fullName>
    </submittedName>
</protein>
<dbReference type="Proteomes" id="UP000317036">
    <property type="component" value="Unassembled WGS sequence"/>
</dbReference>
<accession>A0A559K0H2</accession>
<dbReference type="EMBL" id="VNJI01000053">
    <property type="protein sequence ID" value="TVY05662.1"/>
    <property type="molecule type" value="Genomic_DNA"/>
</dbReference>
<dbReference type="AlphaFoldDB" id="A0A559K0H2"/>
<proteinExistence type="predicted"/>
<keyword evidence="2" id="KW-1185">Reference proteome</keyword>
<comment type="caution">
    <text evidence="1">The sequence shown here is derived from an EMBL/GenBank/DDBJ whole genome shotgun (WGS) entry which is preliminary data.</text>
</comment>
<dbReference type="RefSeq" id="WP_144853690.1">
    <property type="nucleotide sequence ID" value="NZ_VNJI01000053.1"/>
</dbReference>
<dbReference type="OrthoDB" id="1736367at2"/>
<organism evidence="1 2">
    <name type="scientific">Paenibacillus cremeus</name>
    <dbReference type="NCBI Taxonomy" id="2163881"/>
    <lineage>
        <taxon>Bacteria</taxon>
        <taxon>Bacillati</taxon>
        <taxon>Bacillota</taxon>
        <taxon>Bacilli</taxon>
        <taxon>Bacillales</taxon>
        <taxon>Paenibacillaceae</taxon>
        <taxon>Paenibacillus</taxon>
    </lineage>
</organism>
<evidence type="ECO:0000313" key="1">
    <source>
        <dbReference type="EMBL" id="TVY05662.1"/>
    </source>
</evidence>
<evidence type="ECO:0000313" key="2">
    <source>
        <dbReference type="Proteomes" id="UP000317036"/>
    </source>
</evidence>
<name>A0A559K0H2_9BACL</name>
<reference evidence="1 2" key="1">
    <citation type="submission" date="2019-07" db="EMBL/GenBank/DDBJ databases">
        <authorList>
            <person name="Kim J."/>
        </authorList>
    </citation>
    <scope>NUCLEOTIDE SEQUENCE [LARGE SCALE GENOMIC DNA]</scope>
    <source>
        <strain evidence="1 2">JC52</strain>
    </source>
</reference>
<sequence length="100" mass="11066">MPNSGISLNVPATWSKASSSEWISLYNADEKASVDVRVTSAVDGDTVDQWANREKTYMSNTFLPSYIQIEPISDVKVSDISAKQLKYAYNYGDAAKKHTV</sequence>